<accession>A0A5D5AMU3</accession>
<evidence type="ECO:0000259" key="2">
    <source>
        <dbReference type="PROSITE" id="PS51819"/>
    </source>
</evidence>
<dbReference type="SUPFAM" id="SSF54593">
    <property type="entry name" value="Glyoxalase/Bleomycin resistance protein/Dihydroxybiphenyl dioxygenase"/>
    <property type="match status" value="1"/>
</dbReference>
<evidence type="ECO:0000313" key="3">
    <source>
        <dbReference type="EMBL" id="TYT60421.1"/>
    </source>
</evidence>
<dbReference type="Proteomes" id="UP000324104">
    <property type="component" value="Unassembled WGS sequence"/>
</dbReference>
<feature type="domain" description="VOC" evidence="2">
    <location>
        <begin position="74"/>
        <end position="195"/>
    </location>
</feature>
<dbReference type="PANTHER" id="PTHR36113:SF1">
    <property type="entry name" value="GLYOXALASE_BLEOMYCIN RESISTANCE PROTEIN_DIOXYGENASE"/>
    <property type="match status" value="1"/>
</dbReference>
<proteinExistence type="predicted"/>
<dbReference type="InterPro" id="IPR037523">
    <property type="entry name" value="VOC_core"/>
</dbReference>
<dbReference type="Pfam" id="PF00903">
    <property type="entry name" value="Glyoxalase"/>
    <property type="match status" value="1"/>
</dbReference>
<name>A0A5D5AMU3_9EURY</name>
<dbReference type="InterPro" id="IPR029068">
    <property type="entry name" value="Glyas_Bleomycin-R_OHBP_Dase"/>
</dbReference>
<dbReference type="InterPro" id="IPR051332">
    <property type="entry name" value="Fosfomycin_Res_Enzymes"/>
</dbReference>
<evidence type="ECO:0000313" key="4">
    <source>
        <dbReference type="Proteomes" id="UP000324104"/>
    </source>
</evidence>
<organism evidence="3 4">
    <name type="scientific">Natrialba swarupiae</name>
    <dbReference type="NCBI Taxonomy" id="2448032"/>
    <lineage>
        <taxon>Archaea</taxon>
        <taxon>Methanobacteriati</taxon>
        <taxon>Methanobacteriota</taxon>
        <taxon>Stenosarchaea group</taxon>
        <taxon>Halobacteria</taxon>
        <taxon>Halobacteriales</taxon>
        <taxon>Natrialbaceae</taxon>
        <taxon>Natrialba</taxon>
    </lineage>
</organism>
<dbReference type="CDD" id="cd06587">
    <property type="entry name" value="VOC"/>
    <property type="match status" value="1"/>
</dbReference>
<protein>
    <submittedName>
        <fullName evidence="3">VOC family protein</fullName>
    </submittedName>
</protein>
<comment type="caution">
    <text evidence="3">The sequence shown here is derived from an EMBL/GenBank/DDBJ whole genome shotgun (WGS) entry which is preliminary data.</text>
</comment>
<dbReference type="EMBL" id="VTAW01000044">
    <property type="protein sequence ID" value="TYT60421.1"/>
    <property type="molecule type" value="Genomic_DNA"/>
</dbReference>
<dbReference type="GO" id="GO:0004462">
    <property type="term" value="F:lactoylglutathione lyase activity"/>
    <property type="evidence" value="ECO:0007669"/>
    <property type="project" value="InterPro"/>
</dbReference>
<keyword evidence="1" id="KW-0479">Metal-binding</keyword>
<dbReference type="PANTHER" id="PTHR36113">
    <property type="entry name" value="LYASE, PUTATIVE-RELATED-RELATED"/>
    <property type="match status" value="1"/>
</dbReference>
<dbReference type="AlphaFoldDB" id="A0A5D5AMU3"/>
<keyword evidence="4" id="KW-1185">Reference proteome</keyword>
<sequence length="196" mass="21499">MDTVGKLVASKFILVHGFIDGMAGSLNIGGCRGAVNTFETDDTIFHDSSYMIFSPPATTIPAFITSRTSSTSMTVLHTAVWVSDLEATVEFYEEVLGLEYSRDFVGSDGVRNYFMAGESGAAIQFKYDENSDVETTPGTMDHLATSVENVDTTVERAVEEWDTDIVDGPRTLEDHDVRIAFITDPNGYTIELVQKL</sequence>
<dbReference type="GO" id="GO:0046872">
    <property type="term" value="F:metal ion binding"/>
    <property type="evidence" value="ECO:0007669"/>
    <property type="project" value="UniProtKB-KW"/>
</dbReference>
<dbReference type="InterPro" id="IPR004360">
    <property type="entry name" value="Glyas_Fos-R_dOase_dom"/>
</dbReference>
<reference evidence="3 4" key="1">
    <citation type="submission" date="2019-08" db="EMBL/GenBank/DDBJ databases">
        <title>Archaea genome.</title>
        <authorList>
            <person name="Kajale S."/>
            <person name="Shouche Y."/>
            <person name="Deshpande N."/>
            <person name="Sharma A."/>
        </authorList>
    </citation>
    <scope>NUCLEOTIDE SEQUENCE [LARGE SCALE GENOMIC DNA]</scope>
    <source>
        <strain evidence="3 4">ESP3B_9</strain>
    </source>
</reference>
<gene>
    <name evidence="3" type="ORF">FYC77_18960</name>
</gene>
<evidence type="ECO:0000256" key="1">
    <source>
        <dbReference type="ARBA" id="ARBA00022723"/>
    </source>
</evidence>
<dbReference type="InterPro" id="IPR018146">
    <property type="entry name" value="Glyoxalase_1_CS"/>
</dbReference>
<dbReference type="Gene3D" id="3.10.180.10">
    <property type="entry name" value="2,3-Dihydroxybiphenyl 1,2-Dioxygenase, domain 1"/>
    <property type="match status" value="1"/>
</dbReference>
<dbReference type="PROSITE" id="PS00934">
    <property type="entry name" value="GLYOXALASE_I_1"/>
    <property type="match status" value="1"/>
</dbReference>
<dbReference type="PROSITE" id="PS51819">
    <property type="entry name" value="VOC"/>
    <property type="match status" value="1"/>
</dbReference>